<dbReference type="InterPro" id="IPR003439">
    <property type="entry name" value="ABC_transporter-like_ATP-bd"/>
</dbReference>
<dbReference type="Gene3D" id="2.40.50.100">
    <property type="match status" value="1"/>
</dbReference>
<keyword evidence="6" id="KW-1185">Reference proteome</keyword>
<evidence type="ECO:0000256" key="2">
    <source>
        <dbReference type="ARBA" id="ARBA00022741"/>
    </source>
</evidence>
<dbReference type="PROSITE" id="PS50893">
    <property type="entry name" value="ABC_TRANSPORTER_2"/>
    <property type="match status" value="1"/>
</dbReference>
<comment type="caution">
    <text evidence="5">The sequence shown here is derived from an EMBL/GenBank/DDBJ whole genome shotgun (WGS) entry which is preliminary data.</text>
</comment>
<dbReference type="InterPro" id="IPR050093">
    <property type="entry name" value="ABC_SmlMolc_Importer"/>
</dbReference>
<keyword evidence="3 5" id="KW-0067">ATP-binding</keyword>
<dbReference type="PANTHER" id="PTHR42781">
    <property type="entry name" value="SPERMIDINE/PUTRESCINE IMPORT ATP-BINDING PROTEIN POTA"/>
    <property type="match status" value="1"/>
</dbReference>
<evidence type="ECO:0000256" key="3">
    <source>
        <dbReference type="ARBA" id="ARBA00022840"/>
    </source>
</evidence>
<dbReference type="InterPro" id="IPR008995">
    <property type="entry name" value="Mo/tungstate-bd_C_term_dom"/>
</dbReference>
<feature type="domain" description="ABC transporter" evidence="4">
    <location>
        <begin position="18"/>
        <end position="249"/>
    </location>
</feature>
<dbReference type="Gene3D" id="3.40.50.300">
    <property type="entry name" value="P-loop containing nucleotide triphosphate hydrolases"/>
    <property type="match status" value="1"/>
</dbReference>
<evidence type="ECO:0000313" key="5">
    <source>
        <dbReference type="EMBL" id="MDQ1184467.1"/>
    </source>
</evidence>
<dbReference type="Proteomes" id="UP001224781">
    <property type="component" value="Unassembled WGS sequence"/>
</dbReference>
<dbReference type="SUPFAM" id="SSF52540">
    <property type="entry name" value="P-loop containing nucleoside triphosphate hydrolases"/>
    <property type="match status" value="1"/>
</dbReference>
<dbReference type="Pfam" id="PF08402">
    <property type="entry name" value="TOBE_2"/>
    <property type="match status" value="1"/>
</dbReference>
<reference evidence="5 6" key="1">
    <citation type="submission" date="2023-07" db="EMBL/GenBank/DDBJ databases">
        <title>Functional and genomic diversity of the sorghum phyllosphere microbiome.</title>
        <authorList>
            <person name="Shade A."/>
        </authorList>
    </citation>
    <scope>NUCLEOTIDE SEQUENCE [LARGE SCALE GENOMIC DNA]</scope>
    <source>
        <strain evidence="5 6">SORGH_AS_1126</strain>
    </source>
</reference>
<organism evidence="5 6">
    <name type="scientific">Agrobacterium larrymoorei</name>
    <dbReference type="NCBI Taxonomy" id="160699"/>
    <lineage>
        <taxon>Bacteria</taxon>
        <taxon>Pseudomonadati</taxon>
        <taxon>Pseudomonadota</taxon>
        <taxon>Alphaproteobacteria</taxon>
        <taxon>Hyphomicrobiales</taxon>
        <taxon>Rhizobiaceae</taxon>
        <taxon>Rhizobium/Agrobacterium group</taxon>
        <taxon>Agrobacterium</taxon>
    </lineage>
</organism>
<dbReference type="InterPro" id="IPR003593">
    <property type="entry name" value="AAA+_ATPase"/>
</dbReference>
<dbReference type="InterPro" id="IPR012340">
    <property type="entry name" value="NA-bd_OB-fold"/>
</dbReference>
<dbReference type="GO" id="GO:0005524">
    <property type="term" value="F:ATP binding"/>
    <property type="evidence" value="ECO:0007669"/>
    <property type="project" value="UniProtKB-KW"/>
</dbReference>
<dbReference type="InterPro" id="IPR027417">
    <property type="entry name" value="P-loop_NTPase"/>
</dbReference>
<dbReference type="InterPro" id="IPR013611">
    <property type="entry name" value="Transp-assoc_OB_typ2"/>
</dbReference>
<gene>
    <name evidence="5" type="ORF">QE408_001589</name>
</gene>
<keyword evidence="1" id="KW-0813">Transport</keyword>
<dbReference type="EMBL" id="JAUTBL010000001">
    <property type="protein sequence ID" value="MDQ1184467.1"/>
    <property type="molecule type" value="Genomic_DNA"/>
</dbReference>
<name>A0ABU0UHP9_9HYPH</name>
<dbReference type="SUPFAM" id="SSF50331">
    <property type="entry name" value="MOP-like"/>
    <property type="match status" value="1"/>
</dbReference>
<evidence type="ECO:0000256" key="1">
    <source>
        <dbReference type="ARBA" id="ARBA00022448"/>
    </source>
</evidence>
<dbReference type="PANTHER" id="PTHR42781:SF4">
    <property type="entry name" value="SPERMIDINE_PUTRESCINE IMPORT ATP-BINDING PROTEIN POTA"/>
    <property type="match status" value="1"/>
</dbReference>
<sequence>MNAHSLVPAAPSSRGVSISTHALSKTFNGVAALHTTDLHVMAGEILVLLGPSGCGKTTLLRLIAGLEEPDGADMIRFDGEDVTQVAIEKRNVGMVFQSYALFPNMSVAENVAYGLKIRKIAKAEREAETRRLLALVGLEELGDRRVTTISGGQRQRCALARALAIRPRVLLLDEPLAALDAVLRERLRVEIGLLLREFGITAIYVTHDQAEAMAIGDRVAVMNRGRIAQIDAPRVIYHRPANAFVADFVGTMNRLHGDVRDGVLRLEGEGTRAGLTLGGPDRSAVVCFRPEAVRLSDTGAVVTRVVASTFFGATQRLIVEVAPGQTLQIDLPSALTFQPGQTVAFDIEGDALIEFNQED</sequence>
<dbReference type="Gene3D" id="2.40.50.140">
    <property type="entry name" value="Nucleic acid-binding proteins"/>
    <property type="match status" value="1"/>
</dbReference>
<dbReference type="RefSeq" id="WP_306929910.1">
    <property type="nucleotide sequence ID" value="NZ_JAUTBL010000001.1"/>
</dbReference>
<evidence type="ECO:0000259" key="4">
    <source>
        <dbReference type="PROSITE" id="PS50893"/>
    </source>
</evidence>
<accession>A0ABU0UHP9</accession>
<dbReference type="Pfam" id="PF00005">
    <property type="entry name" value="ABC_tran"/>
    <property type="match status" value="1"/>
</dbReference>
<dbReference type="SMART" id="SM00382">
    <property type="entry name" value="AAA"/>
    <property type="match status" value="1"/>
</dbReference>
<evidence type="ECO:0000313" key="6">
    <source>
        <dbReference type="Proteomes" id="UP001224781"/>
    </source>
</evidence>
<keyword evidence="2" id="KW-0547">Nucleotide-binding</keyword>
<proteinExistence type="predicted"/>
<protein>
    <submittedName>
        <fullName evidence="5">Spermidine/putrescine transport system ATP-binding protein</fullName>
    </submittedName>
</protein>